<dbReference type="PANTHER" id="PTHR42918:SF6">
    <property type="entry name" value="ELONGATION FACTOR P--(R)-BETA-LYSINE LIGASE"/>
    <property type="match status" value="1"/>
</dbReference>
<dbReference type="GO" id="GO:0003746">
    <property type="term" value="F:translation elongation factor activity"/>
    <property type="evidence" value="ECO:0007669"/>
    <property type="project" value="UniProtKB-KW"/>
</dbReference>
<keyword evidence="7" id="KW-0251">Elongation factor</keyword>
<protein>
    <submittedName>
        <fullName evidence="7">Elongation factor P--(R)-beta-lysine ligase</fullName>
        <ecNumber evidence="7">6.3.1.-</ecNumber>
    </submittedName>
</protein>
<evidence type="ECO:0000256" key="3">
    <source>
        <dbReference type="ARBA" id="ARBA00022741"/>
    </source>
</evidence>
<comment type="caution">
    <text evidence="7">The sequence shown here is derived from an EMBL/GenBank/DDBJ whole genome shotgun (WGS) entry which is preliminary data.</text>
</comment>
<dbReference type="AlphaFoldDB" id="A0A080M7D8"/>
<keyword evidence="3" id="KW-0547">Nucleotide-binding</keyword>
<dbReference type="GO" id="GO:0004824">
    <property type="term" value="F:lysine-tRNA ligase activity"/>
    <property type="evidence" value="ECO:0007669"/>
    <property type="project" value="InterPro"/>
</dbReference>
<comment type="subunit">
    <text evidence="1">Homodimer.</text>
</comment>
<dbReference type="GO" id="GO:0005829">
    <property type="term" value="C:cytosol"/>
    <property type="evidence" value="ECO:0007669"/>
    <property type="project" value="TreeGrafter"/>
</dbReference>
<keyword evidence="4" id="KW-0067">ATP-binding</keyword>
<dbReference type="NCBIfam" id="NF006828">
    <property type="entry name" value="PRK09350.1"/>
    <property type="match status" value="1"/>
</dbReference>
<dbReference type="NCBIfam" id="TIGR00462">
    <property type="entry name" value="genX"/>
    <property type="match status" value="1"/>
</dbReference>
<evidence type="ECO:0000313" key="7">
    <source>
        <dbReference type="EMBL" id="KFB73019.1"/>
    </source>
</evidence>
<dbReference type="Gene3D" id="3.30.930.10">
    <property type="entry name" value="Bira Bifunctional Protein, Domain 2"/>
    <property type="match status" value="1"/>
</dbReference>
<organism evidence="7 8">
    <name type="scientific">Candidatus Accumulibacter phosphatis</name>
    <dbReference type="NCBI Taxonomy" id="327160"/>
    <lineage>
        <taxon>Bacteria</taxon>
        <taxon>Pseudomonadati</taxon>
        <taxon>Pseudomonadota</taxon>
        <taxon>Betaproteobacteria</taxon>
        <taxon>Candidatus Accumulibacter</taxon>
    </lineage>
</organism>
<evidence type="ECO:0000259" key="6">
    <source>
        <dbReference type="PROSITE" id="PS50862"/>
    </source>
</evidence>
<dbReference type="InterPro" id="IPR006195">
    <property type="entry name" value="aa-tRNA-synth_II"/>
</dbReference>
<evidence type="ECO:0000256" key="1">
    <source>
        <dbReference type="ARBA" id="ARBA00011738"/>
    </source>
</evidence>
<dbReference type="PROSITE" id="PS50862">
    <property type="entry name" value="AA_TRNA_LIGASE_II"/>
    <property type="match status" value="1"/>
</dbReference>
<dbReference type="InterPro" id="IPR045864">
    <property type="entry name" value="aa-tRNA-synth_II/BPL/LPL"/>
</dbReference>
<dbReference type="InterPro" id="IPR004364">
    <property type="entry name" value="Aa-tRNA-synt_II"/>
</dbReference>
<evidence type="ECO:0000256" key="4">
    <source>
        <dbReference type="ARBA" id="ARBA00022840"/>
    </source>
</evidence>
<dbReference type="EC" id="6.3.1.-" evidence="7"/>
<comment type="catalytic activity">
    <reaction evidence="5">
        <text>D-beta-lysine + L-lysyl-[protein] + ATP = N(6)-((3R)-3,6-diaminohexanoyl)-L-lysyl-[protein] + AMP + diphosphate + H(+)</text>
        <dbReference type="Rhea" id="RHEA:83435"/>
        <dbReference type="Rhea" id="RHEA-COMP:9752"/>
        <dbReference type="Rhea" id="RHEA-COMP:20131"/>
        <dbReference type="ChEBI" id="CHEBI:15378"/>
        <dbReference type="ChEBI" id="CHEBI:29969"/>
        <dbReference type="ChEBI" id="CHEBI:30616"/>
        <dbReference type="ChEBI" id="CHEBI:33019"/>
        <dbReference type="ChEBI" id="CHEBI:84138"/>
        <dbReference type="ChEBI" id="CHEBI:156053"/>
        <dbReference type="ChEBI" id="CHEBI:456215"/>
    </reaction>
    <physiologicalReaction direction="left-to-right" evidence="5">
        <dbReference type="Rhea" id="RHEA:83436"/>
    </physiologicalReaction>
</comment>
<name>A0A080M7D8_9PROT</name>
<dbReference type="InterPro" id="IPR004525">
    <property type="entry name" value="EpmA"/>
</dbReference>
<dbReference type="GO" id="GO:0006430">
    <property type="term" value="P:lysyl-tRNA aminoacylation"/>
    <property type="evidence" value="ECO:0007669"/>
    <property type="project" value="InterPro"/>
</dbReference>
<evidence type="ECO:0000256" key="2">
    <source>
        <dbReference type="ARBA" id="ARBA00022598"/>
    </source>
</evidence>
<reference evidence="7 8" key="1">
    <citation type="submission" date="2014-02" db="EMBL/GenBank/DDBJ databases">
        <title>Expanding our view of genomic diversity in Candidatus Accumulibacter clades.</title>
        <authorList>
            <person name="Skennerton C.T."/>
            <person name="Barr J.J."/>
            <person name="Slater F.R."/>
            <person name="Bond P.L."/>
            <person name="Tyson G.W."/>
        </authorList>
    </citation>
    <scope>NUCLEOTIDE SEQUENCE [LARGE SCALE GENOMIC DNA]</scope>
    <source>
        <strain evidence="8">BA-91</strain>
    </source>
</reference>
<dbReference type="FunFam" id="3.30.930.10:FF:000017">
    <property type="entry name" value="Elongation factor P--(R)-beta-lysine ligase"/>
    <property type="match status" value="1"/>
</dbReference>
<evidence type="ECO:0000313" key="8">
    <source>
        <dbReference type="Proteomes" id="UP000020077"/>
    </source>
</evidence>
<proteinExistence type="predicted"/>
<dbReference type="Pfam" id="PF00152">
    <property type="entry name" value="tRNA-synt_2"/>
    <property type="match status" value="1"/>
</dbReference>
<feature type="domain" description="Aminoacyl-transfer RNA synthetases class-II family profile" evidence="6">
    <location>
        <begin position="33"/>
        <end position="324"/>
    </location>
</feature>
<dbReference type="PANTHER" id="PTHR42918">
    <property type="entry name" value="LYSYL-TRNA SYNTHETASE"/>
    <property type="match status" value="1"/>
</dbReference>
<accession>A0A080M7D8</accession>
<dbReference type="GO" id="GO:0000049">
    <property type="term" value="F:tRNA binding"/>
    <property type="evidence" value="ECO:0007669"/>
    <property type="project" value="TreeGrafter"/>
</dbReference>
<dbReference type="Proteomes" id="UP000020077">
    <property type="component" value="Unassembled WGS sequence"/>
</dbReference>
<dbReference type="InterPro" id="IPR018149">
    <property type="entry name" value="Lys-tRNA-synth_II_C"/>
</dbReference>
<sequence length="344" mass="38382">MLSRMPALPLTSMSTVDWRPGAPLANLRRRAQIVAQIRAYFAQQHVLEVETPQLCPTTVTDPHLHSMQVPGHGYLQTSPEYAMKRLLAAGSGSIYQIARVFRADEMGRRHHPEFTMLEWYRVGFTPDQLIDDVAAVACLALGETRCVRHRYRDLFRTRLGLDPLSCSVDQLRAVARRHVDLAFDEADRDTWLELLMSQVIEPTLGIDTLSFVVDYPPSQAALARLHLDDEGQVVASRFELYHRGVELANGYHELLDADEQRARFAADLREREALGLPAIPIDEPLLAALASGLPDCSGVALGLDRLIMLAVGSDSLREVIAFSPASPVRSTRTQPERTRTENQG</sequence>
<dbReference type="SUPFAM" id="SSF55681">
    <property type="entry name" value="Class II aaRS and biotin synthetases"/>
    <property type="match status" value="1"/>
</dbReference>
<dbReference type="EMBL" id="JDVG02000299">
    <property type="protein sequence ID" value="KFB73019.1"/>
    <property type="molecule type" value="Genomic_DNA"/>
</dbReference>
<gene>
    <name evidence="7" type="primary">epmA</name>
    <name evidence="7" type="ORF">AW09_001776</name>
</gene>
<keyword evidence="2 7" id="KW-0436">Ligase</keyword>
<evidence type="ECO:0000256" key="5">
    <source>
        <dbReference type="ARBA" id="ARBA00052794"/>
    </source>
</evidence>
<dbReference type="GO" id="GO:0005524">
    <property type="term" value="F:ATP binding"/>
    <property type="evidence" value="ECO:0007669"/>
    <property type="project" value="UniProtKB-KW"/>
</dbReference>
<keyword evidence="7" id="KW-0648">Protein biosynthesis</keyword>
<dbReference type="PRINTS" id="PR00982">
    <property type="entry name" value="TRNASYNTHLYS"/>
</dbReference>